<protein>
    <submittedName>
        <fullName evidence="2">Uncharacterized protein</fullName>
    </submittedName>
</protein>
<proteinExistence type="predicted"/>
<reference evidence="3" key="1">
    <citation type="journal article" date="2014" name="Nat. Genet.">
        <title>Genome of the human hookworm Necator americanus.</title>
        <authorList>
            <person name="Tang Y.T."/>
            <person name="Gao X."/>
            <person name="Rosa B.A."/>
            <person name="Abubucker S."/>
            <person name="Hallsworth-Pepin K."/>
            <person name="Martin J."/>
            <person name="Tyagi R."/>
            <person name="Heizer E."/>
            <person name="Zhang X."/>
            <person name="Bhonagiri-Palsikar V."/>
            <person name="Minx P."/>
            <person name="Warren W.C."/>
            <person name="Wang Q."/>
            <person name="Zhan B."/>
            <person name="Hotez P.J."/>
            <person name="Sternberg P.W."/>
            <person name="Dougall A."/>
            <person name="Gaze S.T."/>
            <person name="Mulvenna J."/>
            <person name="Sotillo J."/>
            <person name="Ranganathan S."/>
            <person name="Rabelo E.M."/>
            <person name="Wilson R.K."/>
            <person name="Felgner P.L."/>
            <person name="Bethony J."/>
            <person name="Hawdon J.M."/>
            <person name="Gasser R.B."/>
            <person name="Loukas A."/>
            <person name="Mitreva M."/>
        </authorList>
    </citation>
    <scope>NUCLEOTIDE SEQUENCE [LARGE SCALE GENOMIC DNA]</scope>
</reference>
<dbReference type="AlphaFoldDB" id="W2TXN8"/>
<dbReference type="EMBL" id="KI657522">
    <property type="protein sequence ID" value="ETN86633.1"/>
    <property type="molecule type" value="Genomic_DNA"/>
</dbReference>
<evidence type="ECO:0000256" key="1">
    <source>
        <dbReference type="SAM" id="MobiDB-lite"/>
    </source>
</evidence>
<dbReference type="KEGG" id="nai:NECAME_16234"/>
<dbReference type="Proteomes" id="UP000053676">
    <property type="component" value="Unassembled WGS sequence"/>
</dbReference>
<feature type="compositionally biased region" description="Basic and acidic residues" evidence="1">
    <location>
        <begin position="26"/>
        <end position="38"/>
    </location>
</feature>
<evidence type="ECO:0000313" key="3">
    <source>
        <dbReference type="Proteomes" id="UP000053676"/>
    </source>
</evidence>
<organism evidence="2 3">
    <name type="scientific">Necator americanus</name>
    <name type="common">Human hookworm</name>
    <dbReference type="NCBI Taxonomy" id="51031"/>
    <lineage>
        <taxon>Eukaryota</taxon>
        <taxon>Metazoa</taxon>
        <taxon>Ecdysozoa</taxon>
        <taxon>Nematoda</taxon>
        <taxon>Chromadorea</taxon>
        <taxon>Rhabditida</taxon>
        <taxon>Rhabditina</taxon>
        <taxon>Rhabditomorpha</taxon>
        <taxon>Strongyloidea</taxon>
        <taxon>Ancylostomatidae</taxon>
        <taxon>Bunostominae</taxon>
        <taxon>Necator</taxon>
    </lineage>
</organism>
<feature type="region of interest" description="Disordered" evidence="1">
    <location>
        <begin position="1"/>
        <end position="48"/>
    </location>
</feature>
<accession>W2TXN8</accession>
<name>W2TXN8_NECAM</name>
<gene>
    <name evidence="2" type="ORF">NECAME_16234</name>
</gene>
<keyword evidence="3" id="KW-1185">Reference proteome</keyword>
<sequence>MAQCHTAKNKGHPPPTSCQPARRRREAPESDARGRNSDSVKPVYQHAQDDTGACVKRAECQPLQHADFRIRQ</sequence>
<evidence type="ECO:0000313" key="2">
    <source>
        <dbReference type="EMBL" id="ETN86633.1"/>
    </source>
</evidence>